<reference evidence="4" key="1">
    <citation type="submission" date="2020-02" db="EMBL/GenBank/DDBJ databases">
        <authorList>
            <person name="Meier V. D."/>
        </authorList>
    </citation>
    <scope>NUCLEOTIDE SEQUENCE</scope>
    <source>
        <strain evidence="4">AVDCRST_MAG61</strain>
    </source>
</reference>
<feature type="transmembrane region" description="Helical" evidence="1">
    <location>
        <begin position="340"/>
        <end position="361"/>
    </location>
</feature>
<dbReference type="InterPro" id="IPR043968">
    <property type="entry name" value="SGNH"/>
</dbReference>
<dbReference type="PANTHER" id="PTHR23028:SF53">
    <property type="entry name" value="ACYL_TRANSF_3 DOMAIN-CONTAINING PROTEIN"/>
    <property type="match status" value="1"/>
</dbReference>
<feature type="transmembrane region" description="Helical" evidence="1">
    <location>
        <begin position="272"/>
        <end position="291"/>
    </location>
</feature>
<sequence length="677" mass="74032">MGLVLLYHLWPNRLTGGFVGVDVFFVISGFLITTHLLAKPPRRMADLTVFWARRIRRLLPASLTVLAVTAVATRLVAPEIQWLEAARQTRSAALYVVNWRLANDAVDYSAADNAATPVQHFWSLSVEEQFYLGWPVLIAVLVLLAALLRWQPVAVIRGGLVVVVVVSLFYGIWLTDTDQARAYFVTPTRVWELGVGGLLAAAIAGRTSSGSAAGPARTALVWAGLLAIAWSGITYTAQTPFPGWHALLPVLGAAAVIAAADPRGTAAPGRLLAARPVQWLGDVSYAVYLWHWPMIILLPSISGNLGRLDKAAILLATLVLAGLTKRFVEDPFRTGKKGAPLYRPYLGAALGMGLVVGMATVQLAEVEHRQRTEEARLEAAVQRGGSCFGAPALGNPDDCPPQTSGTIVPSPAQAVQDRYDAEHKLLHDQDCWATRRTFEPRTCVFGDPQGPTEVALVGNSHAAQWMAAMDEIGAREGWRITTFFAHKCGNSDTEQDFGNTEQTQGCRAWVRWTTKEIRDGSYDMVVMSNRLSKEGKDQPPEQAREAFTRGYEAVLRQWQNSDLVVVGLHDTPWPGATIGHVPECLSENPDDYETCSGPRSKWEPSDPLHKAIETVDDRRIRSISLNDQLCGPTRCSAVVGGVTVYSDYSHLTTTYVKTLAPYLQRELVRSLRQAGRG</sequence>
<dbReference type="GO" id="GO:0016747">
    <property type="term" value="F:acyltransferase activity, transferring groups other than amino-acyl groups"/>
    <property type="evidence" value="ECO:0007669"/>
    <property type="project" value="InterPro"/>
</dbReference>
<feature type="transmembrane region" description="Helical" evidence="1">
    <location>
        <begin position="155"/>
        <end position="175"/>
    </location>
</feature>
<feature type="transmembrane region" description="Helical" evidence="1">
    <location>
        <begin position="190"/>
        <end position="207"/>
    </location>
</feature>
<feature type="transmembrane region" description="Helical" evidence="1">
    <location>
        <begin position="130"/>
        <end position="148"/>
    </location>
</feature>
<feature type="transmembrane region" description="Helical" evidence="1">
    <location>
        <begin position="311"/>
        <end position="328"/>
    </location>
</feature>
<protein>
    <recommendedName>
        <fullName evidence="5">O-antigen acetylase</fullName>
    </recommendedName>
</protein>
<evidence type="ECO:0000259" key="3">
    <source>
        <dbReference type="Pfam" id="PF19040"/>
    </source>
</evidence>
<evidence type="ECO:0000256" key="1">
    <source>
        <dbReference type="SAM" id="Phobius"/>
    </source>
</evidence>
<dbReference type="EMBL" id="CADCTT010000252">
    <property type="protein sequence ID" value="CAA9313886.1"/>
    <property type="molecule type" value="Genomic_DNA"/>
</dbReference>
<keyword evidence="1" id="KW-0472">Membrane</keyword>
<keyword evidence="1" id="KW-1133">Transmembrane helix</keyword>
<feature type="transmembrane region" description="Helical" evidence="1">
    <location>
        <begin position="243"/>
        <end position="260"/>
    </location>
</feature>
<name>A0A6J4KSF6_9ACTN</name>
<keyword evidence="1" id="KW-0812">Transmembrane</keyword>
<accession>A0A6J4KSF6</accession>
<dbReference type="Pfam" id="PF01757">
    <property type="entry name" value="Acyl_transf_3"/>
    <property type="match status" value="1"/>
</dbReference>
<evidence type="ECO:0000259" key="2">
    <source>
        <dbReference type="Pfam" id="PF01757"/>
    </source>
</evidence>
<feature type="domain" description="Acyltransferase 3" evidence="2">
    <location>
        <begin position="11"/>
        <end position="319"/>
    </location>
</feature>
<dbReference type="GO" id="GO:0009103">
    <property type="term" value="P:lipopolysaccharide biosynthetic process"/>
    <property type="evidence" value="ECO:0007669"/>
    <property type="project" value="TreeGrafter"/>
</dbReference>
<dbReference type="PANTHER" id="PTHR23028">
    <property type="entry name" value="ACETYLTRANSFERASE"/>
    <property type="match status" value="1"/>
</dbReference>
<dbReference type="GO" id="GO:0016020">
    <property type="term" value="C:membrane"/>
    <property type="evidence" value="ECO:0007669"/>
    <property type="project" value="TreeGrafter"/>
</dbReference>
<feature type="transmembrane region" description="Helical" evidence="1">
    <location>
        <begin position="14"/>
        <end position="37"/>
    </location>
</feature>
<dbReference type="InterPro" id="IPR002656">
    <property type="entry name" value="Acyl_transf_3_dom"/>
</dbReference>
<feature type="transmembrane region" description="Helical" evidence="1">
    <location>
        <begin position="58"/>
        <end position="77"/>
    </location>
</feature>
<dbReference type="AlphaFoldDB" id="A0A6J4KSF6"/>
<dbReference type="InterPro" id="IPR050879">
    <property type="entry name" value="Acyltransferase_3"/>
</dbReference>
<proteinExistence type="predicted"/>
<evidence type="ECO:0000313" key="4">
    <source>
        <dbReference type="EMBL" id="CAA9313886.1"/>
    </source>
</evidence>
<feature type="transmembrane region" description="Helical" evidence="1">
    <location>
        <begin position="219"/>
        <end position="237"/>
    </location>
</feature>
<organism evidence="4">
    <name type="scientific">uncultured Friedmanniella sp</name>
    <dbReference type="NCBI Taxonomy" id="335381"/>
    <lineage>
        <taxon>Bacteria</taxon>
        <taxon>Bacillati</taxon>
        <taxon>Actinomycetota</taxon>
        <taxon>Actinomycetes</taxon>
        <taxon>Propionibacteriales</taxon>
        <taxon>Nocardioidaceae</taxon>
        <taxon>Friedmanniella</taxon>
        <taxon>environmental samples</taxon>
    </lineage>
</organism>
<feature type="domain" description="SGNH" evidence="3">
    <location>
        <begin position="439"/>
        <end position="663"/>
    </location>
</feature>
<gene>
    <name evidence="4" type="ORF">AVDCRST_MAG61-1923</name>
</gene>
<evidence type="ECO:0008006" key="5">
    <source>
        <dbReference type="Google" id="ProtNLM"/>
    </source>
</evidence>
<dbReference type="Pfam" id="PF19040">
    <property type="entry name" value="SGNH"/>
    <property type="match status" value="1"/>
</dbReference>